<evidence type="ECO:0000259" key="1">
    <source>
        <dbReference type="Pfam" id="PF11788"/>
    </source>
</evidence>
<organism evidence="2 3">
    <name type="scientific">Callosobruchus maculatus</name>
    <name type="common">Southern cowpea weevil</name>
    <name type="synonym">Pulse bruchid</name>
    <dbReference type="NCBI Taxonomy" id="64391"/>
    <lineage>
        <taxon>Eukaryota</taxon>
        <taxon>Metazoa</taxon>
        <taxon>Ecdysozoa</taxon>
        <taxon>Arthropoda</taxon>
        <taxon>Hexapoda</taxon>
        <taxon>Insecta</taxon>
        <taxon>Pterygota</taxon>
        <taxon>Neoptera</taxon>
        <taxon>Endopterygota</taxon>
        <taxon>Coleoptera</taxon>
        <taxon>Polyphaga</taxon>
        <taxon>Cucujiformia</taxon>
        <taxon>Chrysomeloidea</taxon>
        <taxon>Chrysomelidae</taxon>
        <taxon>Bruchinae</taxon>
        <taxon>Bruchini</taxon>
        <taxon>Callosobruchus</taxon>
    </lineage>
</organism>
<dbReference type="InterPro" id="IPR021757">
    <property type="entry name" value="Ribosomal_mL46_N"/>
</dbReference>
<dbReference type="Pfam" id="PF11788">
    <property type="entry name" value="MRP-L46"/>
    <property type="match status" value="1"/>
</dbReference>
<dbReference type="EMBL" id="CAACVG010008996">
    <property type="protein sequence ID" value="VEN51730.1"/>
    <property type="molecule type" value="Genomic_DNA"/>
</dbReference>
<accession>A0A653CUY2</accession>
<dbReference type="PANTHER" id="PTHR13124">
    <property type="entry name" value="39S RIBOSOMAL PROTEIN L46, MITOCHONDRIAL PRECURSOR-RELATED"/>
    <property type="match status" value="1"/>
</dbReference>
<sequence>MFKSSILCSKKLIRLEKVFLSSCTNTAKGKWDLYAAVCLERKPVITPELSDLQKEYKALIADIEFERSLKSEHELRHEADLKMIATLKKGTSIDDTEVNLKQTAQDLVDSWTEELSQFKPADRITGN</sequence>
<dbReference type="GO" id="GO:0003735">
    <property type="term" value="F:structural constituent of ribosome"/>
    <property type="evidence" value="ECO:0007669"/>
    <property type="project" value="InterPro"/>
</dbReference>
<dbReference type="OrthoDB" id="194611at2759"/>
<gene>
    <name evidence="2" type="ORF">CALMAC_LOCUS12104</name>
</gene>
<name>A0A653CUY2_CALMS</name>
<keyword evidence="3" id="KW-1185">Reference proteome</keyword>
<dbReference type="Proteomes" id="UP000410492">
    <property type="component" value="Unassembled WGS sequence"/>
</dbReference>
<dbReference type="InterPro" id="IPR040008">
    <property type="entry name" value="Ribosomal_mL46"/>
</dbReference>
<reference evidence="2 3" key="1">
    <citation type="submission" date="2019-01" db="EMBL/GenBank/DDBJ databases">
        <authorList>
            <person name="Sayadi A."/>
        </authorList>
    </citation>
    <scope>NUCLEOTIDE SEQUENCE [LARGE SCALE GENOMIC DNA]</scope>
</reference>
<dbReference type="AlphaFoldDB" id="A0A653CUY2"/>
<feature type="domain" description="Large ribosomal subunit protein mL46 N-terminal" evidence="1">
    <location>
        <begin position="31"/>
        <end position="125"/>
    </location>
</feature>
<evidence type="ECO:0000313" key="3">
    <source>
        <dbReference type="Proteomes" id="UP000410492"/>
    </source>
</evidence>
<dbReference type="GO" id="GO:0005762">
    <property type="term" value="C:mitochondrial large ribosomal subunit"/>
    <property type="evidence" value="ECO:0007669"/>
    <property type="project" value="TreeGrafter"/>
</dbReference>
<evidence type="ECO:0000313" key="2">
    <source>
        <dbReference type="EMBL" id="VEN51730.1"/>
    </source>
</evidence>
<dbReference type="PANTHER" id="PTHR13124:SF12">
    <property type="entry name" value="LARGE RIBOSOMAL SUBUNIT PROTEIN ML46"/>
    <property type="match status" value="1"/>
</dbReference>
<protein>
    <recommendedName>
        <fullName evidence="1">Large ribosomal subunit protein mL46 N-terminal domain-containing protein</fullName>
    </recommendedName>
</protein>
<proteinExistence type="predicted"/>